<proteinExistence type="inferred from homology"/>
<keyword evidence="3 5" id="KW-1133">Transmembrane helix</keyword>
<evidence type="ECO:0000313" key="7">
    <source>
        <dbReference type="Proteomes" id="UP001443914"/>
    </source>
</evidence>
<keyword evidence="4 5" id="KW-0472">Membrane</keyword>
<evidence type="ECO:0000256" key="4">
    <source>
        <dbReference type="ARBA" id="ARBA00023136"/>
    </source>
</evidence>
<accession>A0AAW1GMS3</accession>
<evidence type="ECO:0000256" key="5">
    <source>
        <dbReference type="RuleBase" id="RU004379"/>
    </source>
</evidence>
<dbReference type="PANTHER" id="PTHR23291:SF121">
    <property type="entry name" value="BI1-LIKE PROTEIN"/>
    <property type="match status" value="1"/>
</dbReference>
<gene>
    <name evidence="6" type="ORF">RND81_14G032700</name>
</gene>
<comment type="subcellular location">
    <subcellularLocation>
        <location evidence="1">Membrane</location>
        <topology evidence="1">Multi-pass membrane protein</topology>
    </subcellularLocation>
</comment>
<dbReference type="Pfam" id="PF01027">
    <property type="entry name" value="Bax1-I"/>
    <property type="match status" value="1"/>
</dbReference>
<comment type="similarity">
    <text evidence="5">Belongs to the BI1 family.</text>
</comment>
<keyword evidence="2 5" id="KW-0812">Transmembrane</keyword>
<dbReference type="InterPro" id="IPR006214">
    <property type="entry name" value="Bax_inhibitor_1-related"/>
</dbReference>
<evidence type="ECO:0000256" key="1">
    <source>
        <dbReference type="ARBA" id="ARBA00004141"/>
    </source>
</evidence>
<evidence type="ECO:0000313" key="6">
    <source>
        <dbReference type="EMBL" id="KAK9664313.1"/>
    </source>
</evidence>
<feature type="transmembrane region" description="Helical" evidence="5">
    <location>
        <begin position="189"/>
        <end position="207"/>
    </location>
</feature>
<feature type="transmembrane region" description="Helical" evidence="5">
    <location>
        <begin position="132"/>
        <end position="151"/>
    </location>
</feature>
<feature type="transmembrane region" description="Helical" evidence="5">
    <location>
        <begin position="219"/>
        <end position="241"/>
    </location>
</feature>
<feature type="transmembrane region" description="Helical" evidence="5">
    <location>
        <begin position="75"/>
        <end position="96"/>
    </location>
</feature>
<organism evidence="6 7">
    <name type="scientific">Saponaria officinalis</name>
    <name type="common">Common soapwort</name>
    <name type="synonym">Lychnis saponaria</name>
    <dbReference type="NCBI Taxonomy" id="3572"/>
    <lineage>
        <taxon>Eukaryota</taxon>
        <taxon>Viridiplantae</taxon>
        <taxon>Streptophyta</taxon>
        <taxon>Embryophyta</taxon>
        <taxon>Tracheophyta</taxon>
        <taxon>Spermatophyta</taxon>
        <taxon>Magnoliopsida</taxon>
        <taxon>eudicotyledons</taxon>
        <taxon>Gunneridae</taxon>
        <taxon>Pentapetalae</taxon>
        <taxon>Caryophyllales</taxon>
        <taxon>Caryophyllaceae</taxon>
        <taxon>Caryophylleae</taxon>
        <taxon>Saponaria</taxon>
    </lineage>
</organism>
<name>A0AAW1GMS3_SAPOF</name>
<feature type="transmembrane region" description="Helical" evidence="5">
    <location>
        <begin position="40"/>
        <end position="63"/>
    </location>
</feature>
<comment type="caution">
    <text evidence="6">The sequence shown here is derived from an EMBL/GenBank/DDBJ whole genome shotgun (WGS) entry which is preliminary data.</text>
</comment>
<keyword evidence="7" id="KW-1185">Reference proteome</keyword>
<feature type="transmembrane region" description="Helical" evidence="5">
    <location>
        <begin position="103"/>
        <end position="126"/>
    </location>
</feature>
<sequence length="246" mass="27165">MGGASKTYGGGDIEAGPSHGQLYPNMGENPEFRWAFIRKVYVIISIQLILTAAVAATVVFVRPISHYLVSTRSGLAIYIVILISPIIIMCPLYAFMKRHPVNFILLGLFTVALAFGVGMSCAFVKGKIVLEALILTCVVVLSLTFYTFWAAKRGMDFSFLGPFLFAGFMVLMIFMLIQIFIPLGKLSLMIYGCIAALLFSGYIIYDTDNLIKRYSYDEYIPAAVSLYLDIINLFLALLAILEGADN</sequence>
<dbReference type="Proteomes" id="UP001443914">
    <property type="component" value="Unassembled WGS sequence"/>
</dbReference>
<protein>
    <recommendedName>
        <fullName evidence="8">BI1-like protein</fullName>
    </recommendedName>
</protein>
<evidence type="ECO:0000256" key="2">
    <source>
        <dbReference type="ARBA" id="ARBA00022692"/>
    </source>
</evidence>
<feature type="transmembrane region" description="Helical" evidence="5">
    <location>
        <begin position="163"/>
        <end position="183"/>
    </location>
</feature>
<dbReference type="PANTHER" id="PTHR23291">
    <property type="entry name" value="BAX INHIBITOR-RELATED"/>
    <property type="match status" value="1"/>
</dbReference>
<evidence type="ECO:0000256" key="3">
    <source>
        <dbReference type="ARBA" id="ARBA00022989"/>
    </source>
</evidence>
<dbReference type="AlphaFoldDB" id="A0AAW1GMS3"/>
<evidence type="ECO:0008006" key="8">
    <source>
        <dbReference type="Google" id="ProtNLM"/>
    </source>
</evidence>
<reference evidence="6" key="1">
    <citation type="submission" date="2024-03" db="EMBL/GenBank/DDBJ databases">
        <title>WGS assembly of Saponaria officinalis var. Norfolk2.</title>
        <authorList>
            <person name="Jenkins J."/>
            <person name="Shu S."/>
            <person name="Grimwood J."/>
            <person name="Barry K."/>
            <person name="Goodstein D."/>
            <person name="Schmutz J."/>
            <person name="Leebens-Mack J."/>
            <person name="Osbourn A."/>
        </authorList>
    </citation>
    <scope>NUCLEOTIDE SEQUENCE [LARGE SCALE GENOMIC DNA]</scope>
    <source>
        <strain evidence="6">JIC</strain>
    </source>
</reference>
<dbReference type="EMBL" id="JBDFQZ010000014">
    <property type="protein sequence ID" value="KAK9664313.1"/>
    <property type="molecule type" value="Genomic_DNA"/>
</dbReference>
<dbReference type="GO" id="GO:0016020">
    <property type="term" value="C:membrane"/>
    <property type="evidence" value="ECO:0007669"/>
    <property type="project" value="UniProtKB-SubCell"/>
</dbReference>